<evidence type="ECO:0000259" key="1">
    <source>
        <dbReference type="SMART" id="SM00587"/>
    </source>
</evidence>
<evidence type="ECO:0000313" key="2">
    <source>
        <dbReference type="EMBL" id="CAH1124986.1"/>
    </source>
</evidence>
<dbReference type="Gene3D" id="3.90.1200.10">
    <property type="match status" value="1"/>
</dbReference>
<evidence type="ECO:0000313" key="3">
    <source>
        <dbReference type="Proteomes" id="UP001152799"/>
    </source>
</evidence>
<dbReference type="EMBL" id="OU892289">
    <property type="protein sequence ID" value="CAH1124986.1"/>
    <property type="molecule type" value="Genomic_DNA"/>
</dbReference>
<dbReference type="Proteomes" id="UP001152799">
    <property type="component" value="Chromosome 13"/>
</dbReference>
<protein>
    <recommendedName>
        <fullName evidence="1">CHK kinase-like domain-containing protein</fullName>
    </recommendedName>
</protein>
<sequence length="405" mass="46592">MANKKEIEKLEDLIKGTIDGELVEQQVSSLLPPGENYGSVMYKVDFKVKTSSGEIKEYHAVAKCTPLNQVTQEMFNTQVTFKSEIAWYTTVIPTLKSFAKEQGLRRELDFFQQFYGARISLDPESDKVDLDGVILTENLKYLGYGNVDRHVGFEATSTISILKDLATFHAIPLAIKIKNPELFAKKLVPYCPDIGNGFTKMKPHFDQKLIKSLKEIPELTDFMPQIARNIEESSPFGVREIREPWAGIMHLDFWCNNIMATSEETPKVMILDLQVPKQGSVAADLIFFLLTSVKFDVIKDRLDEFVELYYEEFIENLRQLKVDTSDFKLDGLLEEITEEVKKAEFRHSLSHSYQMLMNKGVAHIDTSDAKFKQENFDAKPQGLNERQIEKLRWISLEVLKRNWIL</sequence>
<keyword evidence="3" id="KW-1185">Reference proteome</keyword>
<dbReference type="InterPro" id="IPR004119">
    <property type="entry name" value="EcKL"/>
</dbReference>
<dbReference type="PANTHER" id="PTHR11012">
    <property type="entry name" value="PROTEIN KINASE-LIKE DOMAIN-CONTAINING"/>
    <property type="match status" value="1"/>
</dbReference>
<organism evidence="2 3">
    <name type="scientific">Ceutorhynchus assimilis</name>
    <name type="common">cabbage seed weevil</name>
    <dbReference type="NCBI Taxonomy" id="467358"/>
    <lineage>
        <taxon>Eukaryota</taxon>
        <taxon>Metazoa</taxon>
        <taxon>Ecdysozoa</taxon>
        <taxon>Arthropoda</taxon>
        <taxon>Hexapoda</taxon>
        <taxon>Insecta</taxon>
        <taxon>Pterygota</taxon>
        <taxon>Neoptera</taxon>
        <taxon>Endopterygota</taxon>
        <taxon>Coleoptera</taxon>
        <taxon>Polyphaga</taxon>
        <taxon>Cucujiformia</taxon>
        <taxon>Curculionidae</taxon>
        <taxon>Ceutorhynchinae</taxon>
        <taxon>Ceutorhynchus</taxon>
    </lineage>
</organism>
<proteinExistence type="predicted"/>
<dbReference type="Pfam" id="PF02958">
    <property type="entry name" value="EcKL"/>
    <property type="match status" value="1"/>
</dbReference>
<dbReference type="InterPro" id="IPR011009">
    <property type="entry name" value="Kinase-like_dom_sf"/>
</dbReference>
<dbReference type="AlphaFoldDB" id="A0A9P0DHS6"/>
<dbReference type="SUPFAM" id="SSF56112">
    <property type="entry name" value="Protein kinase-like (PK-like)"/>
    <property type="match status" value="1"/>
</dbReference>
<dbReference type="OrthoDB" id="191037at2759"/>
<dbReference type="PANTHER" id="PTHR11012:SF55">
    <property type="entry name" value="BHLH DOMAIN-CONTAINING PROTEIN"/>
    <property type="match status" value="1"/>
</dbReference>
<dbReference type="SMART" id="SM00587">
    <property type="entry name" value="CHK"/>
    <property type="match status" value="1"/>
</dbReference>
<reference evidence="2" key="1">
    <citation type="submission" date="2022-01" db="EMBL/GenBank/DDBJ databases">
        <authorList>
            <person name="King R."/>
        </authorList>
    </citation>
    <scope>NUCLEOTIDE SEQUENCE</scope>
</reference>
<gene>
    <name evidence="2" type="ORF">CEUTPL_LOCUS3909</name>
</gene>
<accession>A0A9P0DHS6</accession>
<name>A0A9P0DHS6_9CUCU</name>
<feature type="domain" description="CHK kinase-like" evidence="1">
    <location>
        <begin position="134"/>
        <end position="319"/>
    </location>
</feature>
<dbReference type="InterPro" id="IPR015897">
    <property type="entry name" value="CHK_kinase-like"/>
</dbReference>